<dbReference type="InterPro" id="IPR004219">
    <property type="entry name" value="TTvirus_Unk"/>
</dbReference>
<dbReference type="GO" id="GO:0039615">
    <property type="term" value="C:T=1 icosahedral viral capsid"/>
    <property type="evidence" value="ECO:0007669"/>
    <property type="project" value="UniProtKB-UniRule"/>
</dbReference>
<feature type="non-terminal residue" evidence="7">
    <location>
        <position position="74"/>
    </location>
</feature>
<organism evidence="7">
    <name type="scientific">Torque teno virus</name>
    <dbReference type="NCBI Taxonomy" id="68887"/>
    <lineage>
        <taxon>Viruses</taxon>
        <taxon>Monodnaviria</taxon>
        <taxon>Shotokuvirae</taxon>
        <taxon>Commensaviricota</taxon>
        <taxon>Cardeaviricetes</taxon>
        <taxon>Sanitavirales</taxon>
        <taxon>Anelloviridae</taxon>
    </lineage>
</organism>
<keyword evidence="5 6" id="KW-0946">Virion</keyword>
<evidence type="ECO:0000256" key="1">
    <source>
        <dbReference type="ARBA" id="ARBA00004328"/>
    </source>
</evidence>
<accession>Q9JGL1</accession>
<keyword evidence="4 6" id="KW-0167">Capsid protein</keyword>
<evidence type="ECO:0000256" key="4">
    <source>
        <dbReference type="ARBA" id="ARBA00022561"/>
    </source>
</evidence>
<reference evidence="7" key="1">
    <citation type="journal article" date="2000" name="J. Virol.">
        <title>Species-specific TT viruses and cross-species infection in nonhuman primates.</title>
        <authorList>
            <person name="Okamoto H."/>
            <person name="Fukuda M."/>
            <person name="Tawara A."/>
            <person name="Nishizawa T."/>
            <person name="Itoh Y."/>
            <person name="Hayasaka I."/>
            <person name="Tsuda F."/>
            <person name="Tanaka T."/>
            <person name="Miyakawa Y."/>
            <person name="Mayumi M."/>
        </authorList>
    </citation>
    <scope>NUCLEOTIDE SEQUENCE</scope>
    <source>
        <strain evidence="7">Pt-TTV37</strain>
    </source>
</reference>
<comment type="similarity">
    <text evidence="2 6">Belongs to the anelloviridae capsid protein family.</text>
</comment>
<evidence type="ECO:0000256" key="6">
    <source>
        <dbReference type="RuleBase" id="RU361230"/>
    </source>
</evidence>
<keyword evidence="3 6" id="KW-1140">T=1 icosahedral capsid protein</keyword>
<evidence type="ECO:0000313" key="7">
    <source>
        <dbReference type="EMBL" id="BAA89987.1"/>
    </source>
</evidence>
<dbReference type="Pfam" id="PF02956">
    <property type="entry name" value="TT_ORF1"/>
    <property type="match status" value="1"/>
</dbReference>
<comment type="subcellular location">
    <subcellularLocation>
        <location evidence="1 6">Virion</location>
    </subcellularLocation>
</comment>
<sequence>CQKKDNIYSETQSKCLIKNLPLWMALNGYVDWVKKETDNWVINTQARVLIVTPYTYPKLYRENNPYFGFVVYSY</sequence>
<evidence type="ECO:0000256" key="3">
    <source>
        <dbReference type="ARBA" id="ARBA00022431"/>
    </source>
</evidence>
<feature type="non-terminal residue" evidence="7">
    <location>
        <position position="1"/>
    </location>
</feature>
<gene>
    <name evidence="7" type="primary">orf1</name>
</gene>
<protein>
    <recommendedName>
        <fullName evidence="6">Capsid protein</fullName>
    </recommendedName>
</protein>
<name>Q9JGL1_9VIRU</name>
<proteinExistence type="inferred from homology"/>
<dbReference type="EMBL" id="AB032346">
    <property type="protein sequence ID" value="BAA89987.1"/>
    <property type="molecule type" value="Genomic_DNA"/>
</dbReference>
<evidence type="ECO:0000256" key="5">
    <source>
        <dbReference type="ARBA" id="ARBA00022844"/>
    </source>
</evidence>
<evidence type="ECO:0000256" key="2">
    <source>
        <dbReference type="ARBA" id="ARBA00006131"/>
    </source>
</evidence>
<comment type="function">
    <text evidence="6">Self-assembles to form an icosahedral capsid.</text>
</comment>